<reference evidence="10 11" key="1">
    <citation type="submission" date="2017-10" db="EMBL/GenBank/DDBJ databases">
        <title>Sequencing the genomes of 1000 actinobacteria strains.</title>
        <authorList>
            <person name="Klenk H.-P."/>
        </authorList>
    </citation>
    <scope>NUCLEOTIDE SEQUENCE [LARGE SCALE GENOMIC DNA]</scope>
    <source>
        <strain evidence="10 11">DSM 21838</strain>
    </source>
</reference>
<dbReference type="SUPFAM" id="SSF161098">
    <property type="entry name" value="MetI-like"/>
    <property type="match status" value="1"/>
</dbReference>
<feature type="transmembrane region" description="Helical" evidence="7">
    <location>
        <begin position="40"/>
        <end position="61"/>
    </location>
</feature>
<evidence type="ECO:0000256" key="7">
    <source>
        <dbReference type="RuleBase" id="RU363032"/>
    </source>
</evidence>
<dbReference type="PANTHER" id="PTHR43744">
    <property type="entry name" value="ABC TRANSPORTER PERMEASE PROTEIN MG189-RELATED-RELATED"/>
    <property type="match status" value="1"/>
</dbReference>
<comment type="caution">
    <text evidence="10">The sequence shown here is derived from an EMBL/GenBank/DDBJ whole genome shotgun (WGS) entry which is preliminary data.</text>
</comment>
<keyword evidence="2 7" id="KW-0813">Transport</keyword>
<dbReference type="InterPro" id="IPR035906">
    <property type="entry name" value="MetI-like_sf"/>
</dbReference>
<evidence type="ECO:0000313" key="11">
    <source>
        <dbReference type="Proteomes" id="UP000222106"/>
    </source>
</evidence>
<protein>
    <submittedName>
        <fullName evidence="10">Carbohydrate ABC transporter membrane protein 2 (CUT1 family)</fullName>
    </submittedName>
</protein>
<dbReference type="AlphaFoldDB" id="A0A2A9EQ96"/>
<evidence type="ECO:0000259" key="9">
    <source>
        <dbReference type="PROSITE" id="PS50928"/>
    </source>
</evidence>
<comment type="similarity">
    <text evidence="7">Belongs to the binding-protein-dependent transport system permease family.</text>
</comment>
<organism evidence="10 11">
    <name type="scientific">Georgenia soli</name>
    <dbReference type="NCBI Taxonomy" id="638953"/>
    <lineage>
        <taxon>Bacteria</taxon>
        <taxon>Bacillati</taxon>
        <taxon>Actinomycetota</taxon>
        <taxon>Actinomycetes</taxon>
        <taxon>Micrococcales</taxon>
        <taxon>Bogoriellaceae</taxon>
        <taxon>Georgenia</taxon>
    </lineage>
</organism>
<keyword evidence="6 7" id="KW-0472">Membrane</keyword>
<evidence type="ECO:0000256" key="6">
    <source>
        <dbReference type="ARBA" id="ARBA00023136"/>
    </source>
</evidence>
<evidence type="ECO:0000256" key="3">
    <source>
        <dbReference type="ARBA" id="ARBA00022475"/>
    </source>
</evidence>
<dbReference type="InterPro" id="IPR000515">
    <property type="entry name" value="MetI-like"/>
</dbReference>
<dbReference type="Pfam" id="PF00528">
    <property type="entry name" value="BPD_transp_1"/>
    <property type="match status" value="1"/>
</dbReference>
<dbReference type="RefSeq" id="WP_211287280.1">
    <property type="nucleotide sequence ID" value="NZ_PDJI01000004.1"/>
</dbReference>
<evidence type="ECO:0000256" key="5">
    <source>
        <dbReference type="ARBA" id="ARBA00022989"/>
    </source>
</evidence>
<dbReference type="EMBL" id="PDJI01000004">
    <property type="protein sequence ID" value="PFG41144.1"/>
    <property type="molecule type" value="Genomic_DNA"/>
</dbReference>
<feature type="transmembrane region" description="Helical" evidence="7">
    <location>
        <begin position="105"/>
        <end position="127"/>
    </location>
</feature>
<dbReference type="PANTHER" id="PTHR43744:SF12">
    <property type="entry name" value="ABC TRANSPORTER PERMEASE PROTEIN MG189-RELATED"/>
    <property type="match status" value="1"/>
</dbReference>
<evidence type="ECO:0000313" key="10">
    <source>
        <dbReference type="EMBL" id="PFG41144.1"/>
    </source>
</evidence>
<dbReference type="GO" id="GO:0005886">
    <property type="term" value="C:plasma membrane"/>
    <property type="evidence" value="ECO:0007669"/>
    <property type="project" value="UniProtKB-SubCell"/>
</dbReference>
<feature type="region of interest" description="Disordered" evidence="8">
    <location>
        <begin position="1"/>
        <end position="31"/>
    </location>
</feature>
<comment type="subcellular location">
    <subcellularLocation>
        <location evidence="1 7">Cell membrane</location>
        <topology evidence="1 7">Multi-pass membrane protein</topology>
    </subcellularLocation>
</comment>
<dbReference type="Gene3D" id="1.10.3720.10">
    <property type="entry name" value="MetI-like"/>
    <property type="match status" value="1"/>
</dbReference>
<feature type="transmembrane region" description="Helical" evidence="7">
    <location>
        <begin position="211"/>
        <end position="236"/>
    </location>
</feature>
<keyword evidence="11" id="KW-1185">Reference proteome</keyword>
<sequence length="306" mass="33864">MSLPPPVSVPPPVDDVAPVVGTDRNAPDRRRPRRSRWRRLALYAVLVAVAVIQFAPLYWLIISTLKTPQEFASIPPTWFPEAPTLEAYARVFQDVPFGRSILNSIFIAGVSSLAVLVTSTMAGYVFAKYRFPGRDAIFWGVVATMFLPPIVTLVPLYHVVSSLGLSDSYLGVMLPWLVNAFGIFLMRQFIADVPDELIDAARIDGASELRILVQVVAPLLRPATITLLVFTIVYYWNNFLWPLSILQSEAKYPVVLTLSRLLSYTMGVGYQNVVMAGALVASLPTLLIFLLAQRVFVQGIARTGVK</sequence>
<feature type="domain" description="ABC transmembrane type-1" evidence="9">
    <location>
        <begin position="101"/>
        <end position="292"/>
    </location>
</feature>
<proteinExistence type="inferred from homology"/>
<gene>
    <name evidence="10" type="ORF">ATJ97_3692</name>
</gene>
<evidence type="ECO:0000256" key="1">
    <source>
        <dbReference type="ARBA" id="ARBA00004651"/>
    </source>
</evidence>
<keyword evidence="4 7" id="KW-0812">Transmembrane</keyword>
<dbReference type="PROSITE" id="PS50928">
    <property type="entry name" value="ABC_TM1"/>
    <property type="match status" value="1"/>
</dbReference>
<dbReference type="GO" id="GO:0055085">
    <property type="term" value="P:transmembrane transport"/>
    <property type="evidence" value="ECO:0007669"/>
    <property type="project" value="InterPro"/>
</dbReference>
<name>A0A2A9EQ96_9MICO</name>
<keyword evidence="3" id="KW-1003">Cell membrane</keyword>
<dbReference type="CDD" id="cd06261">
    <property type="entry name" value="TM_PBP2"/>
    <property type="match status" value="1"/>
</dbReference>
<accession>A0A2A9EQ96</accession>
<evidence type="ECO:0000256" key="8">
    <source>
        <dbReference type="SAM" id="MobiDB-lite"/>
    </source>
</evidence>
<keyword evidence="5 7" id="KW-1133">Transmembrane helix</keyword>
<feature type="transmembrane region" description="Helical" evidence="7">
    <location>
        <begin position="169"/>
        <end position="190"/>
    </location>
</feature>
<feature type="compositionally biased region" description="Pro residues" evidence="8">
    <location>
        <begin position="1"/>
        <end position="13"/>
    </location>
</feature>
<evidence type="ECO:0000256" key="4">
    <source>
        <dbReference type="ARBA" id="ARBA00022692"/>
    </source>
</evidence>
<dbReference type="Proteomes" id="UP000222106">
    <property type="component" value="Unassembled WGS sequence"/>
</dbReference>
<feature type="transmembrane region" description="Helical" evidence="7">
    <location>
        <begin position="136"/>
        <end position="157"/>
    </location>
</feature>
<feature type="transmembrane region" description="Helical" evidence="7">
    <location>
        <begin position="273"/>
        <end position="292"/>
    </location>
</feature>
<evidence type="ECO:0000256" key="2">
    <source>
        <dbReference type="ARBA" id="ARBA00022448"/>
    </source>
</evidence>